<evidence type="ECO:0000256" key="14">
    <source>
        <dbReference type="ARBA" id="ARBA00031791"/>
    </source>
</evidence>
<evidence type="ECO:0000256" key="7">
    <source>
        <dbReference type="ARBA" id="ARBA00022692"/>
    </source>
</evidence>
<dbReference type="EMBL" id="MRZV01000513">
    <property type="protein sequence ID" value="PIK48600.1"/>
    <property type="molecule type" value="Genomic_DNA"/>
</dbReference>
<gene>
    <name evidence="17" type="ORF">BSL78_04276</name>
    <name evidence="16" type="ORF">BSL78_14531</name>
</gene>
<evidence type="ECO:0000313" key="16">
    <source>
        <dbReference type="EMBL" id="PIK48600.1"/>
    </source>
</evidence>
<comment type="caution">
    <text evidence="17">The sequence shown here is derived from an EMBL/GenBank/DDBJ whole genome shotgun (WGS) entry which is preliminary data.</text>
</comment>
<evidence type="ECO:0000256" key="12">
    <source>
        <dbReference type="ARBA" id="ARBA00023136"/>
    </source>
</evidence>
<comment type="subcellular location">
    <subcellularLocation>
        <location evidence="2">Endoplasmic reticulum membrane</location>
        <topology evidence="2">Single-pass type I membrane protein</topology>
    </subcellularLocation>
</comment>
<evidence type="ECO:0000256" key="5">
    <source>
        <dbReference type="ARBA" id="ARBA00014387"/>
    </source>
</evidence>
<dbReference type="Pfam" id="PF05404">
    <property type="entry name" value="TRAP-delta"/>
    <property type="match status" value="1"/>
</dbReference>
<evidence type="ECO:0000256" key="9">
    <source>
        <dbReference type="ARBA" id="ARBA00022824"/>
    </source>
</evidence>
<dbReference type="PANTHER" id="PTHR12731">
    <property type="entry name" value="TRANSLOCON-ASSOCIATED PROTEIN, DELTA SUBUNIT"/>
    <property type="match status" value="1"/>
</dbReference>
<dbReference type="STRING" id="307972.A0A2G8LF19"/>
<feature type="signal peptide" evidence="15">
    <location>
        <begin position="1"/>
        <end position="22"/>
    </location>
</feature>
<dbReference type="InterPro" id="IPR008855">
    <property type="entry name" value="TRAP-delta"/>
</dbReference>
<dbReference type="AlphaFoldDB" id="A0A2G8LF19"/>
<protein>
    <recommendedName>
        <fullName evidence="5">Translocon-associated protein subunit delta</fullName>
    </recommendedName>
    <alternativeName>
        <fullName evidence="14">Signal sequence receptor subunit delta</fullName>
    </alternativeName>
</protein>
<evidence type="ECO:0000256" key="4">
    <source>
        <dbReference type="ARBA" id="ARBA00011819"/>
    </source>
</evidence>
<evidence type="ECO:0000256" key="10">
    <source>
        <dbReference type="ARBA" id="ARBA00022843"/>
    </source>
</evidence>
<dbReference type="OrthoDB" id="10055808at2759"/>
<evidence type="ECO:0000256" key="3">
    <source>
        <dbReference type="ARBA" id="ARBA00009294"/>
    </source>
</evidence>
<proteinExistence type="inferred from homology"/>
<dbReference type="EMBL" id="MRZV01000101">
    <property type="protein sequence ID" value="PIK58817.1"/>
    <property type="molecule type" value="Genomic_DNA"/>
</dbReference>
<name>A0A2G8LF19_STIJA</name>
<accession>A0A2G8LF19</accession>
<keyword evidence="13" id="KW-1015">Disulfide bond</keyword>
<evidence type="ECO:0000313" key="18">
    <source>
        <dbReference type="Proteomes" id="UP000230750"/>
    </source>
</evidence>
<keyword evidence="6" id="KW-1017">Isopeptide bond</keyword>
<keyword evidence="10" id="KW-0832">Ubl conjugation</keyword>
<feature type="chain" id="PRO_5014288476" description="Translocon-associated protein subunit delta" evidence="15">
    <location>
        <begin position="23"/>
        <end position="172"/>
    </location>
</feature>
<dbReference type="Proteomes" id="UP000230750">
    <property type="component" value="Unassembled WGS sequence"/>
</dbReference>
<evidence type="ECO:0000313" key="17">
    <source>
        <dbReference type="EMBL" id="PIK58817.1"/>
    </source>
</evidence>
<reference evidence="17 18" key="1">
    <citation type="journal article" date="2017" name="PLoS Biol.">
        <title>The sea cucumber genome provides insights into morphological evolution and visceral regeneration.</title>
        <authorList>
            <person name="Zhang X."/>
            <person name="Sun L."/>
            <person name="Yuan J."/>
            <person name="Sun Y."/>
            <person name="Gao Y."/>
            <person name="Zhang L."/>
            <person name="Li S."/>
            <person name="Dai H."/>
            <person name="Hamel J.F."/>
            <person name="Liu C."/>
            <person name="Yu Y."/>
            <person name="Liu S."/>
            <person name="Lin W."/>
            <person name="Guo K."/>
            <person name="Jin S."/>
            <person name="Xu P."/>
            <person name="Storey K.B."/>
            <person name="Huan P."/>
            <person name="Zhang T."/>
            <person name="Zhou Y."/>
            <person name="Zhang J."/>
            <person name="Lin C."/>
            <person name="Li X."/>
            <person name="Xing L."/>
            <person name="Huo D."/>
            <person name="Sun M."/>
            <person name="Wang L."/>
            <person name="Mercier A."/>
            <person name="Li F."/>
            <person name="Yang H."/>
            <person name="Xiang J."/>
        </authorList>
    </citation>
    <scope>NUCLEOTIDE SEQUENCE [LARGE SCALE GENOMIC DNA]</scope>
    <source>
        <strain evidence="17">Shaxun</strain>
        <tissue evidence="17">Muscle</tissue>
    </source>
</reference>
<evidence type="ECO:0000256" key="6">
    <source>
        <dbReference type="ARBA" id="ARBA00022499"/>
    </source>
</evidence>
<keyword evidence="9" id="KW-0256">Endoplasmic reticulum</keyword>
<keyword evidence="12" id="KW-0472">Membrane</keyword>
<sequence>MASLGCAFVAACLLLLVPFSSAGESCLKPTVEHQIYTTTEAVTSTDTVFLVEFDLKCSNAIKNPFLYADVSGRQLPVSRSGDNLYQVSWVEERKNAPAGTYTVKLFDEEGFSALRKAQRAEEDVSTVTPLTSIAFSHKGVSQGPIVSSELLAVVLSGLLWYAAYSAKQRILS</sequence>
<evidence type="ECO:0000256" key="15">
    <source>
        <dbReference type="SAM" id="SignalP"/>
    </source>
</evidence>
<comment type="function">
    <text evidence="1">TRAP proteins are part of a complex whose function is to bind calcium to the ER membrane and thereby regulate the retention of ER resident proteins.</text>
</comment>
<keyword evidence="18" id="KW-1185">Reference proteome</keyword>
<evidence type="ECO:0000256" key="2">
    <source>
        <dbReference type="ARBA" id="ARBA00004115"/>
    </source>
</evidence>
<comment type="subunit">
    <text evidence="4">Heterotetramer of TRAP-alpha, TRAP-beta, TRAP-delta and TRAP-gamma.</text>
</comment>
<keyword evidence="11" id="KW-1133">Transmembrane helix</keyword>
<evidence type="ECO:0000256" key="8">
    <source>
        <dbReference type="ARBA" id="ARBA00022729"/>
    </source>
</evidence>
<dbReference type="GO" id="GO:0005789">
    <property type="term" value="C:endoplasmic reticulum membrane"/>
    <property type="evidence" value="ECO:0007669"/>
    <property type="project" value="UniProtKB-SubCell"/>
</dbReference>
<keyword evidence="8 15" id="KW-0732">Signal</keyword>
<evidence type="ECO:0000256" key="13">
    <source>
        <dbReference type="ARBA" id="ARBA00023157"/>
    </source>
</evidence>
<evidence type="ECO:0000256" key="11">
    <source>
        <dbReference type="ARBA" id="ARBA00022989"/>
    </source>
</evidence>
<keyword evidence="7" id="KW-0812">Transmembrane</keyword>
<organism evidence="17 18">
    <name type="scientific">Stichopus japonicus</name>
    <name type="common">Sea cucumber</name>
    <dbReference type="NCBI Taxonomy" id="307972"/>
    <lineage>
        <taxon>Eukaryota</taxon>
        <taxon>Metazoa</taxon>
        <taxon>Echinodermata</taxon>
        <taxon>Eleutherozoa</taxon>
        <taxon>Echinozoa</taxon>
        <taxon>Holothuroidea</taxon>
        <taxon>Aspidochirotacea</taxon>
        <taxon>Aspidochirotida</taxon>
        <taxon>Stichopodidae</taxon>
        <taxon>Apostichopus</taxon>
    </lineage>
</organism>
<evidence type="ECO:0000256" key="1">
    <source>
        <dbReference type="ARBA" id="ARBA00002838"/>
    </source>
</evidence>
<dbReference type="PANTHER" id="PTHR12731:SF1">
    <property type="entry name" value="TRANSLOCON-ASSOCIATED PROTEIN SUBUNIT DELTA"/>
    <property type="match status" value="1"/>
</dbReference>
<comment type="similarity">
    <text evidence="3">Belongs to the TRAP-delta family.</text>
</comment>